<dbReference type="GeneID" id="55514148"/>
<dbReference type="Proteomes" id="UP001187425">
    <property type="component" value="Unassembled WGS sequence"/>
</dbReference>
<reference evidence="2 4" key="1">
    <citation type="submission" date="2020-07" db="EMBL/GenBank/DDBJ databases">
        <authorList>
            <person name="Pothier F. J."/>
        </authorList>
    </citation>
    <scope>NUCLEOTIDE SEQUENCE [LARGE SCALE GENOMIC DNA]</scope>
    <source>
        <strain evidence="2 4">CFBP 498</strain>
    </source>
</reference>
<sequence>MAKKYLHAISLENFRGISQKQYMGPFQSINFFIGPNNAGKSTVLTFLANHLNPRAESRNKWQRRYNQMDVCLGKNETQIKFCIGIPKDQISAATLNIGNNRHDGIIENIKSIISDEKNIIWLTVPEGDNPHGFDIDNERLGGISDDEWRTIWKIFTNQSGGGITHWRGETLSRLSSMLIPQHPDVFLIPAIRKVSEKGIDFKDYSGDGLIDKLAELQNPPHDQQELRIKFHKINQFLQTVTDCANARIEVPHDRRYLLVHMEEKILPLSSLGTGIHEVIMVASFCTLIEQGIICIEEPEIHLHPLLQRKLIRYIRDNTDNQYFIATHSASLIDAVPASVFSVDSSLGNTRIRLCVTPREKHEVCSVLGYRASDILQSNAIIWVEGPSDRIYLKHWINAVDDSLVEGGDYSIMFYGGRLLAHLSANDEEVSDFISLRKLNRNVAIVIDSDRASAHSRINATKNRVALELSDGYSWITAGREIENYIPAHILEDALSKEYLDFERSQCTGKYDHRLPYIKKGNKSSSKLVSRIDKVKVARRVAAVNADLSMFDLKMKIEGLVSFIRKSTSV</sequence>
<dbReference type="SUPFAM" id="SSF52540">
    <property type="entry name" value="P-loop containing nucleoside triphosphate hydrolases"/>
    <property type="match status" value="1"/>
</dbReference>
<dbReference type="EMBL" id="LR828257">
    <property type="protein sequence ID" value="CAD0304860.1"/>
    <property type="molecule type" value="Genomic_DNA"/>
</dbReference>
<proteinExistence type="predicted"/>
<dbReference type="InterPro" id="IPR041685">
    <property type="entry name" value="AAA_GajA/Old/RecF-like"/>
</dbReference>
<evidence type="ECO:0000313" key="3">
    <source>
        <dbReference type="EMBL" id="MDV7251148.1"/>
    </source>
</evidence>
<reference evidence="3 5" key="2">
    <citation type="submission" date="2023-10" db="EMBL/GenBank/DDBJ databases">
        <title>A new tool for lettuce pathogen research.</title>
        <authorList>
            <person name="Horton K.N."/>
            <person name="Cseke L.J."/>
            <person name="Badiwe M."/>
            <person name="Tesfaye D."/>
            <person name="Klein A."/>
            <person name="Su J."/>
            <person name="Potnis N."/>
            <person name="Gassmann W."/>
        </authorList>
    </citation>
    <scope>NUCLEOTIDE SEQUENCE [LARGE SCALE GENOMIC DNA]</scope>
    <source>
        <strain evidence="3 5">JSKH1901</strain>
    </source>
</reference>
<dbReference type="Pfam" id="PF13175">
    <property type="entry name" value="AAA_15"/>
    <property type="match status" value="2"/>
</dbReference>
<dbReference type="EMBL" id="JAWMQI010000146">
    <property type="protein sequence ID" value="MDV7251148.1"/>
    <property type="molecule type" value="Genomic_DNA"/>
</dbReference>
<keyword evidence="4" id="KW-1185">Reference proteome</keyword>
<evidence type="ECO:0000259" key="1">
    <source>
        <dbReference type="Pfam" id="PF13175"/>
    </source>
</evidence>
<dbReference type="Proteomes" id="UP000515406">
    <property type="component" value="Chromosome"/>
</dbReference>
<dbReference type="RefSeq" id="WP_081376516.1">
    <property type="nucleotide sequence ID" value="NZ_CP128478.1"/>
</dbReference>
<dbReference type="Gene3D" id="3.40.50.300">
    <property type="entry name" value="P-loop containing nucleotide triphosphate hydrolases"/>
    <property type="match status" value="1"/>
</dbReference>
<evidence type="ECO:0000313" key="5">
    <source>
        <dbReference type="Proteomes" id="UP001187425"/>
    </source>
</evidence>
<gene>
    <name evidence="2" type="ORF">CFBP498_05820</name>
    <name evidence="3" type="ORF">R4K57_22725</name>
</gene>
<dbReference type="PANTHER" id="PTHR43581:SF2">
    <property type="entry name" value="EXCINUCLEASE ATPASE SUBUNIT"/>
    <property type="match status" value="1"/>
</dbReference>
<evidence type="ECO:0000313" key="2">
    <source>
        <dbReference type="EMBL" id="CAD0304860.1"/>
    </source>
</evidence>
<feature type="domain" description="Endonuclease GajA/Old nuclease/RecF-like AAA" evidence="1">
    <location>
        <begin position="6"/>
        <end position="82"/>
    </location>
</feature>
<evidence type="ECO:0000313" key="4">
    <source>
        <dbReference type="Proteomes" id="UP000515406"/>
    </source>
</evidence>
<dbReference type="EMBL" id="LR828257">
    <property type="protein sequence ID" value="CAD0304854.1"/>
    <property type="molecule type" value="Genomic_DNA"/>
</dbReference>
<dbReference type="InterPro" id="IPR027417">
    <property type="entry name" value="P-loop_NTPase"/>
</dbReference>
<name>A0A6V7BRB2_9XANT</name>
<organism evidence="2 4">
    <name type="scientific">Xanthomonas hortorum pv. vitians</name>
    <dbReference type="NCBI Taxonomy" id="83224"/>
    <lineage>
        <taxon>Bacteria</taxon>
        <taxon>Pseudomonadati</taxon>
        <taxon>Pseudomonadota</taxon>
        <taxon>Gammaproteobacteria</taxon>
        <taxon>Lysobacterales</taxon>
        <taxon>Lysobacteraceae</taxon>
        <taxon>Xanthomonas</taxon>
    </lineage>
</organism>
<accession>A0A6V7BRB2</accession>
<dbReference type="AlphaFoldDB" id="A0A6V7BRB2"/>
<dbReference type="InterPro" id="IPR051396">
    <property type="entry name" value="Bact_Antivir_Def_Nuclease"/>
</dbReference>
<feature type="domain" description="Endonuclease GajA/Old nuclease/RecF-like AAA" evidence="1">
    <location>
        <begin position="206"/>
        <end position="332"/>
    </location>
</feature>
<dbReference type="PANTHER" id="PTHR43581">
    <property type="entry name" value="ATP/GTP PHOSPHATASE"/>
    <property type="match status" value="1"/>
</dbReference>
<protein>
    <submittedName>
        <fullName evidence="3">AAA family ATPase</fullName>
    </submittedName>
</protein>